<dbReference type="Pfam" id="PF00581">
    <property type="entry name" value="Rhodanese"/>
    <property type="match status" value="1"/>
</dbReference>
<dbReference type="Gene3D" id="3.40.250.10">
    <property type="entry name" value="Rhodanese-like domain"/>
    <property type="match status" value="1"/>
</dbReference>
<reference evidence="2 3" key="1">
    <citation type="journal article" date="2015" name="Int J Genomics">
        <title>Comparative Genomics Revealed Genetic Diversity and Species/Strain-Level Differences in Carbohydrate Metabolism of Three Probiotic Bifidobacterial Species.</title>
        <authorList>
            <person name="Odamaki T."/>
            <person name="Horigome A."/>
            <person name="Sugahara H."/>
            <person name="Hashikura N."/>
            <person name="Minami J."/>
            <person name="Xiao J.Z."/>
            <person name="Abe F."/>
        </authorList>
    </citation>
    <scope>NUCLEOTIDE SEQUENCE [LARGE SCALE GENOMIC DNA]</scope>
    <source>
        <strain evidence="2 3">MCC 1114</strain>
    </source>
</reference>
<dbReference type="InterPro" id="IPR050229">
    <property type="entry name" value="GlpE_sulfurtransferase"/>
</dbReference>
<evidence type="ECO:0000313" key="3">
    <source>
        <dbReference type="Proteomes" id="UP000036802"/>
    </source>
</evidence>
<accession>A0A0L7D2Q9</accession>
<protein>
    <submittedName>
        <fullName evidence="2">Sulfurtransferase</fullName>
    </submittedName>
</protein>
<dbReference type="EMBL" id="AVQC01000006">
    <property type="protein sequence ID" value="KOA66212.1"/>
    <property type="molecule type" value="Genomic_DNA"/>
</dbReference>
<dbReference type="PANTHER" id="PTHR43031">
    <property type="entry name" value="FAD-DEPENDENT OXIDOREDUCTASE"/>
    <property type="match status" value="1"/>
</dbReference>
<comment type="caution">
    <text evidence="2">The sequence shown here is derived from an EMBL/GenBank/DDBJ whole genome shotgun (WGS) entry which is preliminary data.</text>
</comment>
<dbReference type="CDD" id="cd00158">
    <property type="entry name" value="RHOD"/>
    <property type="match status" value="1"/>
</dbReference>
<dbReference type="AlphaFoldDB" id="A0A0L7D2Q9"/>
<dbReference type="PATRIC" id="fig|1365964.3.peg.472"/>
<dbReference type="SUPFAM" id="SSF52821">
    <property type="entry name" value="Rhodanese/Cell cycle control phosphatase"/>
    <property type="match status" value="1"/>
</dbReference>
<dbReference type="InterPro" id="IPR001763">
    <property type="entry name" value="Rhodanese-like_dom"/>
</dbReference>
<evidence type="ECO:0000259" key="1">
    <source>
        <dbReference type="PROSITE" id="PS50206"/>
    </source>
</evidence>
<dbReference type="InterPro" id="IPR036873">
    <property type="entry name" value="Rhodanese-like_dom_sf"/>
</dbReference>
<evidence type="ECO:0000313" key="2">
    <source>
        <dbReference type="EMBL" id="KOA66212.1"/>
    </source>
</evidence>
<sequence length="130" mass="14455">MPIALHNMVDADESGECAYRHITPEEFAELDPNTVTLLDLREPADFAAHPVEGAINAPLDPLAHVLKTVPKDRTVVVYCAQGWWSEEVAEILADRGYDVASLYGGFQGYLDYLESHHDQQLNSRLAATYL</sequence>
<dbReference type="RefSeq" id="WP_014483928.1">
    <property type="nucleotide sequence ID" value="NZ_AVQC01000006.1"/>
</dbReference>
<dbReference type="SMART" id="SM00450">
    <property type="entry name" value="RHOD"/>
    <property type="match status" value="1"/>
</dbReference>
<dbReference type="PROSITE" id="PS50206">
    <property type="entry name" value="RHODANESE_3"/>
    <property type="match status" value="1"/>
</dbReference>
<dbReference type="PANTHER" id="PTHR43031:SF16">
    <property type="entry name" value="OXIDOREDUCTASE"/>
    <property type="match status" value="1"/>
</dbReference>
<organism evidence="2 3">
    <name type="scientific">Bifidobacterium breve MCC 1114</name>
    <dbReference type="NCBI Taxonomy" id="1365964"/>
    <lineage>
        <taxon>Bacteria</taxon>
        <taxon>Bacillati</taxon>
        <taxon>Actinomycetota</taxon>
        <taxon>Actinomycetes</taxon>
        <taxon>Bifidobacteriales</taxon>
        <taxon>Bifidobacteriaceae</taxon>
        <taxon>Bifidobacterium</taxon>
    </lineage>
</organism>
<gene>
    <name evidence="2" type="ORF">BBM1114_02310</name>
</gene>
<feature type="domain" description="Rhodanese" evidence="1">
    <location>
        <begin position="31"/>
        <end position="114"/>
    </location>
</feature>
<name>A0A0L7D2Q9_BIFBR</name>
<dbReference type="GO" id="GO:0016740">
    <property type="term" value="F:transferase activity"/>
    <property type="evidence" value="ECO:0007669"/>
    <property type="project" value="UniProtKB-KW"/>
</dbReference>
<keyword evidence="2" id="KW-0808">Transferase</keyword>
<proteinExistence type="predicted"/>
<dbReference type="Proteomes" id="UP000036802">
    <property type="component" value="Unassembled WGS sequence"/>
</dbReference>